<accession>A0A8I6S676</accession>
<dbReference type="OMA" id="NICMIRT"/>
<dbReference type="AlphaFoldDB" id="A0A8I6S676"/>
<dbReference type="Gene3D" id="3.30.40.10">
    <property type="entry name" value="Zinc/RING finger domain, C3HC4 (zinc finger)"/>
    <property type="match status" value="1"/>
</dbReference>
<protein>
    <recommendedName>
        <fullName evidence="4">E3 ubiquitin-protein ligase Mdm2</fullName>
    </recommendedName>
</protein>
<keyword evidence="3" id="KW-1185">Reference proteome</keyword>
<sequence>MSAKTAIPATSTERSGLSGLKRARTSSDSEDDVTTKRSCIYVLAPESDLESDSGTESILSIQDKSTDIVKSPTDTCSSYSWTSRNSSGAFIDVGVVSLTESDRVYDCIHIRNSSSTSEDAKPLAAGSPIVDHRISNSSVQTIDDESLSELEENDKKWTFKYCLWCKLLNSNPYFRYCQKCYLLRKSYLPMRPCRKRRQTRVDLLSDSCKLDSADSGIALSQSQSFHNDTDEMKIDPTGELCQICLVRRKDGGFCHGNIIHVYSCYKCSVRAYKQSGRCPVCNIRTRQIFKVVSV</sequence>
<dbReference type="RefSeq" id="XP_014256552.1">
    <property type="nucleotide sequence ID" value="XM_014401066.2"/>
</dbReference>
<proteinExistence type="predicted"/>
<evidence type="ECO:0000256" key="1">
    <source>
        <dbReference type="SAM" id="MobiDB-lite"/>
    </source>
</evidence>
<organism evidence="2 3">
    <name type="scientific">Cimex lectularius</name>
    <name type="common">Bed bug</name>
    <name type="synonym">Acanthia lectularia</name>
    <dbReference type="NCBI Taxonomy" id="79782"/>
    <lineage>
        <taxon>Eukaryota</taxon>
        <taxon>Metazoa</taxon>
        <taxon>Ecdysozoa</taxon>
        <taxon>Arthropoda</taxon>
        <taxon>Hexapoda</taxon>
        <taxon>Insecta</taxon>
        <taxon>Pterygota</taxon>
        <taxon>Neoptera</taxon>
        <taxon>Paraneoptera</taxon>
        <taxon>Hemiptera</taxon>
        <taxon>Heteroptera</taxon>
        <taxon>Panheteroptera</taxon>
        <taxon>Cimicomorpha</taxon>
        <taxon>Cimicidae</taxon>
        <taxon>Cimex</taxon>
    </lineage>
</organism>
<evidence type="ECO:0008006" key="4">
    <source>
        <dbReference type="Google" id="ProtNLM"/>
    </source>
</evidence>
<dbReference type="GeneID" id="106670584"/>
<dbReference type="InterPro" id="IPR013083">
    <property type="entry name" value="Znf_RING/FYVE/PHD"/>
</dbReference>
<dbReference type="Proteomes" id="UP000494040">
    <property type="component" value="Unassembled WGS sequence"/>
</dbReference>
<evidence type="ECO:0000313" key="3">
    <source>
        <dbReference type="Proteomes" id="UP000494040"/>
    </source>
</evidence>
<name>A0A8I6S676_CIMLE</name>
<feature type="region of interest" description="Disordered" evidence="1">
    <location>
        <begin position="1"/>
        <end position="31"/>
    </location>
</feature>
<dbReference type="EnsemblMetazoa" id="XM_014401066.2">
    <property type="protein sequence ID" value="XP_014256552.1"/>
    <property type="gene ID" value="LOC106670584"/>
</dbReference>
<dbReference type="KEGG" id="clec:106670584"/>
<dbReference type="OrthoDB" id="24526at2759"/>
<reference evidence="2" key="1">
    <citation type="submission" date="2022-01" db="UniProtKB">
        <authorList>
            <consortium name="EnsemblMetazoa"/>
        </authorList>
    </citation>
    <scope>IDENTIFICATION</scope>
</reference>
<dbReference type="Gene3D" id="2.30.30.380">
    <property type="entry name" value="Zn-finger domain of Sec23/24"/>
    <property type="match status" value="1"/>
</dbReference>
<evidence type="ECO:0000313" key="2">
    <source>
        <dbReference type="EnsemblMetazoa" id="XP_014256552.1"/>
    </source>
</evidence>